<organism evidence="1 2">
    <name type="scientific">Pseudomonas segetis</name>
    <dbReference type="NCBI Taxonomy" id="298908"/>
    <lineage>
        <taxon>Bacteria</taxon>
        <taxon>Pseudomonadati</taxon>
        <taxon>Pseudomonadota</taxon>
        <taxon>Gammaproteobacteria</taxon>
        <taxon>Pseudomonadales</taxon>
        <taxon>Pseudomonadaceae</taxon>
        <taxon>Pseudomonas</taxon>
    </lineage>
</organism>
<accession>A0A239GTB1</accession>
<dbReference type="RefSeq" id="WP_176443198.1">
    <property type="nucleotide sequence ID" value="NZ_FZOG01000004.1"/>
</dbReference>
<name>A0A239GTB1_9PSED</name>
<keyword evidence="2" id="KW-1185">Reference proteome</keyword>
<protein>
    <submittedName>
        <fullName evidence="1">Type I restriction enzyme, R subunit</fullName>
    </submittedName>
</protein>
<evidence type="ECO:0000313" key="2">
    <source>
        <dbReference type="Proteomes" id="UP000242915"/>
    </source>
</evidence>
<dbReference type="EMBL" id="FZOG01000004">
    <property type="protein sequence ID" value="SNS72370.1"/>
    <property type="molecule type" value="Genomic_DNA"/>
</dbReference>
<evidence type="ECO:0000313" key="1">
    <source>
        <dbReference type="EMBL" id="SNS72370.1"/>
    </source>
</evidence>
<dbReference type="AlphaFoldDB" id="A0A239GTB1"/>
<proteinExistence type="predicted"/>
<reference evidence="2" key="1">
    <citation type="submission" date="2017-06" db="EMBL/GenBank/DDBJ databases">
        <authorList>
            <person name="Varghese N."/>
            <person name="Submissions S."/>
        </authorList>
    </citation>
    <scope>NUCLEOTIDE SEQUENCE [LARGE SCALE GENOMIC DNA]</scope>
    <source>
        <strain evidence="2">CIP 108523</strain>
    </source>
</reference>
<sequence>MADSKEAQFQQDIIDALSAQGWLIGTANRYDCRTALYTEDFLGFFKEPWLERWGALV</sequence>
<dbReference type="Proteomes" id="UP000242915">
    <property type="component" value="Unassembled WGS sequence"/>
</dbReference>
<gene>
    <name evidence="1" type="ORF">SAMN05216255_3141</name>
</gene>